<dbReference type="InterPro" id="IPR028994">
    <property type="entry name" value="Integrin_alpha_N"/>
</dbReference>
<evidence type="ECO:0008006" key="3">
    <source>
        <dbReference type="Google" id="ProtNLM"/>
    </source>
</evidence>
<keyword evidence="2" id="KW-1185">Reference proteome</keyword>
<evidence type="ECO:0000313" key="2">
    <source>
        <dbReference type="Proteomes" id="UP001501436"/>
    </source>
</evidence>
<protein>
    <recommendedName>
        <fullName evidence="3">VCBS repeat protein</fullName>
    </recommendedName>
</protein>
<dbReference type="EMBL" id="BAABJI010000002">
    <property type="protein sequence ID" value="GAA4920464.1"/>
    <property type="molecule type" value="Genomic_DNA"/>
</dbReference>
<evidence type="ECO:0000313" key="1">
    <source>
        <dbReference type="EMBL" id="GAA4920464.1"/>
    </source>
</evidence>
<dbReference type="RefSeq" id="WP_345331578.1">
    <property type="nucleotide sequence ID" value="NZ_BAABJI010000002.1"/>
</dbReference>
<dbReference type="Proteomes" id="UP001501436">
    <property type="component" value="Unassembled WGS sequence"/>
</dbReference>
<organism evidence="1 2">
    <name type="scientific">Mucilaginibacter defluvii</name>
    <dbReference type="NCBI Taxonomy" id="1196019"/>
    <lineage>
        <taxon>Bacteria</taxon>
        <taxon>Pseudomonadati</taxon>
        <taxon>Bacteroidota</taxon>
        <taxon>Sphingobacteriia</taxon>
        <taxon>Sphingobacteriales</taxon>
        <taxon>Sphingobacteriaceae</taxon>
        <taxon>Mucilaginibacter</taxon>
    </lineage>
</organism>
<sequence length="238" mass="27895">MKYPILILLLIFGLRSYAQYPFEKYPKPHYNVIPLKVLVQNDSQFVAKSAKYKGYSIKLEDAQADTKVTVYHHNKIIKVFTIDLGPLWIILPPKSALCAADIDGNGTVDFKLKTYNNGSGLAGSLMHKLFLFNRGGSNFSAVHYMDFFDNDERDLNGDGRYEIITQHYKQNQDNNHAYWVFDLFNFKNGKLVNVSAENNYPIMVQFLYRDNYRITRHFTRRQMRRFSVITPQFFEYIK</sequence>
<accession>A0ABP9FXK4</accession>
<reference evidence="2" key="1">
    <citation type="journal article" date="2019" name="Int. J. Syst. Evol. Microbiol.">
        <title>The Global Catalogue of Microorganisms (GCM) 10K type strain sequencing project: providing services to taxonomists for standard genome sequencing and annotation.</title>
        <authorList>
            <consortium name="The Broad Institute Genomics Platform"/>
            <consortium name="The Broad Institute Genome Sequencing Center for Infectious Disease"/>
            <person name="Wu L."/>
            <person name="Ma J."/>
        </authorList>
    </citation>
    <scope>NUCLEOTIDE SEQUENCE [LARGE SCALE GENOMIC DNA]</scope>
    <source>
        <strain evidence="2">JCM 18283</strain>
    </source>
</reference>
<dbReference type="SUPFAM" id="SSF69318">
    <property type="entry name" value="Integrin alpha N-terminal domain"/>
    <property type="match status" value="1"/>
</dbReference>
<proteinExistence type="predicted"/>
<name>A0ABP9FXK4_9SPHI</name>
<gene>
    <name evidence="1" type="ORF">GCM10023313_25310</name>
</gene>
<comment type="caution">
    <text evidence="1">The sequence shown here is derived from an EMBL/GenBank/DDBJ whole genome shotgun (WGS) entry which is preliminary data.</text>
</comment>